<keyword evidence="1" id="KW-0472">Membrane</keyword>
<sequence>MAPLDIEERVRVVEQKQERLMAQMDEVRHQITVLGTLPVQFAELANSVLNLKDDISSIGKQLQERAEAEQARVRDDKQDRVRLRIALYSLTGVILAALIAAAATVLVAKMGAGG</sequence>
<feature type="transmembrane region" description="Helical" evidence="1">
    <location>
        <begin position="85"/>
        <end position="108"/>
    </location>
</feature>
<reference evidence="2 3" key="1">
    <citation type="submission" date="2022-06" db="EMBL/GenBank/DDBJ databases">
        <title>Paraconexibacter antarcticus.</title>
        <authorList>
            <person name="Kim C.S."/>
        </authorList>
    </citation>
    <scope>NUCLEOTIDE SEQUENCE [LARGE SCALE GENOMIC DNA]</scope>
    <source>
        <strain evidence="2 3">02-257</strain>
    </source>
</reference>
<accession>A0ABY5DWC5</accession>
<organism evidence="2 3">
    <name type="scientific">Paraconexibacter antarcticus</name>
    <dbReference type="NCBI Taxonomy" id="2949664"/>
    <lineage>
        <taxon>Bacteria</taxon>
        <taxon>Bacillati</taxon>
        <taxon>Actinomycetota</taxon>
        <taxon>Thermoleophilia</taxon>
        <taxon>Solirubrobacterales</taxon>
        <taxon>Paraconexibacteraceae</taxon>
        <taxon>Paraconexibacter</taxon>
    </lineage>
</organism>
<evidence type="ECO:0000256" key="1">
    <source>
        <dbReference type="SAM" id="Phobius"/>
    </source>
</evidence>
<proteinExistence type="predicted"/>
<evidence type="ECO:0000313" key="2">
    <source>
        <dbReference type="EMBL" id="UTI65593.1"/>
    </source>
</evidence>
<dbReference type="RefSeq" id="WP_254572272.1">
    <property type="nucleotide sequence ID" value="NZ_CP098502.1"/>
</dbReference>
<keyword evidence="1" id="KW-0812">Transmembrane</keyword>
<keyword evidence="3" id="KW-1185">Reference proteome</keyword>
<evidence type="ECO:0000313" key="3">
    <source>
        <dbReference type="Proteomes" id="UP001056035"/>
    </source>
</evidence>
<keyword evidence="1" id="KW-1133">Transmembrane helix</keyword>
<dbReference type="EMBL" id="CP098502">
    <property type="protein sequence ID" value="UTI65593.1"/>
    <property type="molecule type" value="Genomic_DNA"/>
</dbReference>
<protein>
    <submittedName>
        <fullName evidence="2">Uncharacterized protein</fullName>
    </submittedName>
</protein>
<gene>
    <name evidence="2" type="ORF">NBH00_05130</name>
</gene>
<dbReference type="Proteomes" id="UP001056035">
    <property type="component" value="Chromosome"/>
</dbReference>
<name>A0ABY5DWC5_9ACTN</name>